<reference evidence="3 4" key="1">
    <citation type="submission" date="2014-04" db="EMBL/GenBank/DDBJ databases">
        <title>Evolutionary Origins and Diversification of the Mycorrhizal Mutualists.</title>
        <authorList>
            <consortium name="DOE Joint Genome Institute"/>
            <consortium name="Mycorrhizal Genomics Consortium"/>
            <person name="Kohler A."/>
            <person name="Kuo A."/>
            <person name="Nagy L.G."/>
            <person name="Floudas D."/>
            <person name="Copeland A."/>
            <person name="Barry K.W."/>
            <person name="Cichocki N."/>
            <person name="Veneault-Fourrey C."/>
            <person name="LaButti K."/>
            <person name="Lindquist E.A."/>
            <person name="Lipzen A."/>
            <person name="Lundell T."/>
            <person name="Morin E."/>
            <person name="Murat C."/>
            <person name="Riley R."/>
            <person name="Ohm R."/>
            <person name="Sun H."/>
            <person name="Tunlid A."/>
            <person name="Henrissat B."/>
            <person name="Grigoriev I.V."/>
            <person name="Hibbett D.S."/>
            <person name="Martin F."/>
        </authorList>
    </citation>
    <scope>NUCLEOTIDE SEQUENCE [LARGE SCALE GENOMIC DNA]</scope>
    <source>
        <strain evidence="3 4">MD-312</strain>
    </source>
</reference>
<keyword evidence="1" id="KW-0732">Signal</keyword>
<dbReference type="InterPro" id="IPR001509">
    <property type="entry name" value="Epimerase_deHydtase"/>
</dbReference>
<dbReference type="InterPro" id="IPR051783">
    <property type="entry name" value="NAD(P)-dependent_oxidoreduct"/>
</dbReference>
<dbReference type="PANTHER" id="PTHR48079">
    <property type="entry name" value="PROTEIN YEEZ"/>
    <property type="match status" value="1"/>
</dbReference>
<feature type="signal peptide" evidence="1">
    <location>
        <begin position="1"/>
        <end position="19"/>
    </location>
</feature>
<name>A0A0C9VWJ4_9AGAM</name>
<keyword evidence="4" id="KW-1185">Reference proteome</keyword>
<evidence type="ECO:0000259" key="2">
    <source>
        <dbReference type="Pfam" id="PF01370"/>
    </source>
</evidence>
<dbReference type="Pfam" id="PF01370">
    <property type="entry name" value="Epimerase"/>
    <property type="match status" value="1"/>
</dbReference>
<accession>A0A0C9VWJ4</accession>
<dbReference type="SUPFAM" id="SSF51735">
    <property type="entry name" value="NAD(P)-binding Rossmann-fold domains"/>
    <property type="match status" value="1"/>
</dbReference>
<dbReference type="EMBL" id="KN839854">
    <property type="protein sequence ID" value="KIJ62535.1"/>
    <property type="molecule type" value="Genomic_DNA"/>
</dbReference>
<dbReference type="InterPro" id="IPR036291">
    <property type="entry name" value="NAD(P)-bd_dom_sf"/>
</dbReference>
<feature type="domain" description="NAD-dependent epimerase/dehydratase" evidence="2">
    <location>
        <begin position="3"/>
        <end position="212"/>
    </location>
</feature>
<evidence type="ECO:0000313" key="3">
    <source>
        <dbReference type="EMBL" id="KIJ62535.1"/>
    </source>
</evidence>
<feature type="chain" id="PRO_5002205634" description="NAD-dependent epimerase/dehydratase domain-containing protein" evidence="1">
    <location>
        <begin position="20"/>
        <end position="306"/>
    </location>
</feature>
<gene>
    <name evidence="3" type="ORF">HYDPIDRAFT_176373</name>
</gene>
<sequence length="306" mass="32857">MKVIVLGASGFIGLPVAQALSRAGHVVYGVTRSENKAKLLAAEEIIPIVADYSDPSPWLGHIPTLDAIIDTVGGTADLRTFSGALVDNVVSAVRAHRPQGCAKLTFIATSGTWVHGENRNEVVTDTTPITNPAEVVAWRPALEQRVVSEPSFNGIVIRPSLLYGKSASLFAPLFQLASEGKVAWYGTPGGRYATVHCDDLADVYVRAAERGQLVRGNIFDATNSQTDSVDDFLTKLVEVSGAQGPFEYLKPNNAYEVALTTTTLIRPYLAKALLDWTPKKAGLVDGLSTWYSAWLATQETKGAKTE</sequence>
<organism evidence="3 4">
    <name type="scientific">Hydnomerulius pinastri MD-312</name>
    <dbReference type="NCBI Taxonomy" id="994086"/>
    <lineage>
        <taxon>Eukaryota</taxon>
        <taxon>Fungi</taxon>
        <taxon>Dikarya</taxon>
        <taxon>Basidiomycota</taxon>
        <taxon>Agaricomycotina</taxon>
        <taxon>Agaricomycetes</taxon>
        <taxon>Agaricomycetidae</taxon>
        <taxon>Boletales</taxon>
        <taxon>Boletales incertae sedis</taxon>
        <taxon>Leucogyrophana</taxon>
    </lineage>
</organism>
<proteinExistence type="predicted"/>
<dbReference type="HOGENOM" id="CLU_007383_12_3_1"/>
<dbReference type="GO" id="GO:0005737">
    <property type="term" value="C:cytoplasm"/>
    <property type="evidence" value="ECO:0007669"/>
    <property type="project" value="TreeGrafter"/>
</dbReference>
<dbReference type="PANTHER" id="PTHR48079:SF3">
    <property type="entry name" value="NAD-DEPENDENT EPIMERASE_DEHYDRATASE DOMAIN-CONTAINING PROTEIN"/>
    <property type="match status" value="1"/>
</dbReference>
<evidence type="ECO:0000313" key="4">
    <source>
        <dbReference type="Proteomes" id="UP000053820"/>
    </source>
</evidence>
<protein>
    <recommendedName>
        <fullName evidence="2">NAD-dependent epimerase/dehydratase domain-containing protein</fullName>
    </recommendedName>
</protein>
<dbReference type="Proteomes" id="UP000053820">
    <property type="component" value="Unassembled WGS sequence"/>
</dbReference>
<evidence type="ECO:0000256" key="1">
    <source>
        <dbReference type="SAM" id="SignalP"/>
    </source>
</evidence>
<dbReference type="GO" id="GO:0004029">
    <property type="term" value="F:aldehyde dehydrogenase (NAD+) activity"/>
    <property type="evidence" value="ECO:0007669"/>
    <property type="project" value="TreeGrafter"/>
</dbReference>
<dbReference type="OrthoDB" id="10000533at2759"/>
<dbReference type="AlphaFoldDB" id="A0A0C9VWJ4"/>
<dbReference type="Gene3D" id="3.40.50.720">
    <property type="entry name" value="NAD(P)-binding Rossmann-like Domain"/>
    <property type="match status" value="1"/>
</dbReference>